<dbReference type="InterPro" id="IPR001173">
    <property type="entry name" value="Glyco_trans_2-like"/>
</dbReference>
<evidence type="ECO:0000256" key="4">
    <source>
        <dbReference type="SAM" id="Phobius"/>
    </source>
</evidence>
<keyword evidence="7" id="KW-1185">Reference proteome</keyword>
<keyword evidence="4" id="KW-1133">Transmembrane helix</keyword>
<reference evidence="6" key="1">
    <citation type="submission" date="2023-07" db="EMBL/GenBank/DDBJ databases">
        <title>Two novel species in the genus Flavivirga.</title>
        <authorList>
            <person name="Kwon K."/>
        </authorList>
    </citation>
    <scope>NUCLEOTIDE SEQUENCE</scope>
    <source>
        <strain evidence="6">KCTC 52353</strain>
    </source>
</reference>
<dbReference type="RefSeq" id="WP_303276253.1">
    <property type="nucleotide sequence ID" value="NZ_JAUOEK010000041.1"/>
</dbReference>
<dbReference type="EC" id="2.4.-.-" evidence="6"/>
<evidence type="ECO:0000259" key="5">
    <source>
        <dbReference type="Pfam" id="PF00535"/>
    </source>
</evidence>
<dbReference type="Pfam" id="PF00535">
    <property type="entry name" value="Glycos_transf_2"/>
    <property type="match status" value="1"/>
</dbReference>
<accession>A0ABT8W635</accession>
<feature type="transmembrane region" description="Helical" evidence="4">
    <location>
        <begin position="282"/>
        <end position="304"/>
    </location>
</feature>
<feature type="transmembrane region" description="Helical" evidence="4">
    <location>
        <begin position="6"/>
        <end position="23"/>
    </location>
</feature>
<sequence>MVLISIFITIGYLILIGFFVFGFDKVTSFKLEDIPPKTTFSVIIPFRNEAERLPKLLQSIALLKYPSHLFEIIFVDDDSDDGSDNVIMRFLANTQNDIRVVKNERKTNAPKKDAITTAINHCKNKWVITTDADCVLPIYWLDSFDAFIQKTDTKCIAAPITYHNSESFLDQFQLLDILSLQGATIGGFGINKPFLCNGANFGYEKALFQKLNGFEGNTNIASGDDIFLLEKVAKTYPEHLHYLKCEKAIVKTQSQPSWTDLIAQRIRWAAKTSAYNNWFGKLTGLIVLLMNALVISTLLLTVLGIFNFKIWGYIVIIKLNIDFFLIYKSAHFLDQKHVLRHFIFGFIIYPFFSVYVAFVSLFKTYKWKGRAFKK</sequence>
<proteinExistence type="inferred from homology"/>
<keyword evidence="3 6" id="KW-0808">Transferase</keyword>
<comment type="similarity">
    <text evidence="1">Belongs to the glycosyltransferase 2 family.</text>
</comment>
<dbReference type="PANTHER" id="PTHR43630">
    <property type="entry name" value="POLY-BETA-1,6-N-ACETYL-D-GLUCOSAMINE SYNTHASE"/>
    <property type="match status" value="1"/>
</dbReference>
<name>A0ABT8W635_9FLAO</name>
<comment type="caution">
    <text evidence="6">The sequence shown here is derived from an EMBL/GenBank/DDBJ whole genome shotgun (WGS) entry which is preliminary data.</text>
</comment>
<protein>
    <submittedName>
        <fullName evidence="6">Glycosyltransferase</fullName>
        <ecNumber evidence="6">2.4.-.-</ecNumber>
    </submittedName>
</protein>
<evidence type="ECO:0000256" key="1">
    <source>
        <dbReference type="ARBA" id="ARBA00006739"/>
    </source>
</evidence>
<evidence type="ECO:0000256" key="3">
    <source>
        <dbReference type="ARBA" id="ARBA00022679"/>
    </source>
</evidence>
<dbReference type="Gene3D" id="3.90.550.10">
    <property type="entry name" value="Spore Coat Polysaccharide Biosynthesis Protein SpsA, Chain A"/>
    <property type="match status" value="1"/>
</dbReference>
<dbReference type="SUPFAM" id="SSF53448">
    <property type="entry name" value="Nucleotide-diphospho-sugar transferases"/>
    <property type="match status" value="1"/>
</dbReference>
<evidence type="ECO:0000313" key="7">
    <source>
        <dbReference type="Proteomes" id="UP001176883"/>
    </source>
</evidence>
<feature type="domain" description="Glycosyltransferase 2-like" evidence="5">
    <location>
        <begin position="41"/>
        <end position="207"/>
    </location>
</feature>
<dbReference type="PANTHER" id="PTHR43630:SF1">
    <property type="entry name" value="POLY-BETA-1,6-N-ACETYL-D-GLUCOSAMINE SYNTHASE"/>
    <property type="match status" value="1"/>
</dbReference>
<keyword evidence="4" id="KW-0472">Membrane</keyword>
<dbReference type="Proteomes" id="UP001176883">
    <property type="component" value="Unassembled WGS sequence"/>
</dbReference>
<evidence type="ECO:0000256" key="2">
    <source>
        <dbReference type="ARBA" id="ARBA00022676"/>
    </source>
</evidence>
<organism evidence="6 7">
    <name type="scientific">Flavivirga aquimarina</name>
    <dbReference type="NCBI Taxonomy" id="2027862"/>
    <lineage>
        <taxon>Bacteria</taxon>
        <taxon>Pseudomonadati</taxon>
        <taxon>Bacteroidota</taxon>
        <taxon>Flavobacteriia</taxon>
        <taxon>Flavobacteriales</taxon>
        <taxon>Flavobacteriaceae</taxon>
        <taxon>Flavivirga</taxon>
    </lineage>
</organism>
<dbReference type="EMBL" id="JAUOEK010000041">
    <property type="protein sequence ID" value="MDO5968576.1"/>
    <property type="molecule type" value="Genomic_DNA"/>
</dbReference>
<keyword evidence="2 6" id="KW-0328">Glycosyltransferase</keyword>
<feature type="transmembrane region" description="Helical" evidence="4">
    <location>
        <begin position="342"/>
        <end position="362"/>
    </location>
</feature>
<feature type="transmembrane region" description="Helical" evidence="4">
    <location>
        <begin position="310"/>
        <end position="330"/>
    </location>
</feature>
<dbReference type="InterPro" id="IPR029044">
    <property type="entry name" value="Nucleotide-diphossugar_trans"/>
</dbReference>
<dbReference type="GO" id="GO:0016757">
    <property type="term" value="F:glycosyltransferase activity"/>
    <property type="evidence" value="ECO:0007669"/>
    <property type="project" value="UniProtKB-KW"/>
</dbReference>
<gene>
    <name evidence="6" type="ORF">Q4Q35_02040</name>
</gene>
<evidence type="ECO:0000313" key="6">
    <source>
        <dbReference type="EMBL" id="MDO5968576.1"/>
    </source>
</evidence>
<keyword evidence="4" id="KW-0812">Transmembrane</keyword>